<feature type="signal peptide" evidence="1">
    <location>
        <begin position="1"/>
        <end position="25"/>
    </location>
</feature>
<gene>
    <name evidence="2" type="ORF">PXC00_08910</name>
</gene>
<dbReference type="AlphaFoldDB" id="A0AA97D7Z7"/>
<keyword evidence="1" id="KW-0732">Signal</keyword>
<accession>A0AA97D7Z7</accession>
<dbReference type="Pfam" id="PF12974">
    <property type="entry name" value="Phosphonate-bd"/>
    <property type="match status" value="1"/>
</dbReference>
<dbReference type="Gene3D" id="3.40.190.10">
    <property type="entry name" value="Periplasmic binding protein-like II"/>
    <property type="match status" value="2"/>
</dbReference>
<dbReference type="PANTHER" id="PTHR30024">
    <property type="entry name" value="ALIPHATIC SULFONATES-BINDING PROTEIN-RELATED"/>
    <property type="match status" value="1"/>
</dbReference>
<name>A0AA97D7Z7_9FIRM</name>
<feature type="chain" id="PRO_5041704212" evidence="1">
    <location>
        <begin position="26"/>
        <end position="350"/>
    </location>
</feature>
<dbReference type="Proteomes" id="UP001300604">
    <property type="component" value="Chromosome"/>
</dbReference>
<organism evidence="2 3">
    <name type="scientific">Caproicibacterium argilliputei</name>
    <dbReference type="NCBI Taxonomy" id="3030016"/>
    <lineage>
        <taxon>Bacteria</taxon>
        <taxon>Bacillati</taxon>
        <taxon>Bacillota</taxon>
        <taxon>Clostridia</taxon>
        <taxon>Eubacteriales</taxon>
        <taxon>Oscillospiraceae</taxon>
        <taxon>Caproicibacterium</taxon>
    </lineage>
</organism>
<dbReference type="PROSITE" id="PS51257">
    <property type="entry name" value="PROKAR_LIPOPROTEIN"/>
    <property type="match status" value="1"/>
</dbReference>
<dbReference type="InterPro" id="IPR027024">
    <property type="entry name" value="UCP027386_ABC_sbc_TM0202"/>
</dbReference>
<protein>
    <submittedName>
        <fullName evidence="2">ABC transporter substrate-binding protein</fullName>
    </submittedName>
</protein>
<dbReference type="EMBL" id="CP135996">
    <property type="protein sequence ID" value="WOC31344.1"/>
    <property type="molecule type" value="Genomic_DNA"/>
</dbReference>
<dbReference type="RefSeq" id="WP_275843850.1">
    <property type="nucleotide sequence ID" value="NZ_CP135996.1"/>
</dbReference>
<evidence type="ECO:0000313" key="3">
    <source>
        <dbReference type="Proteomes" id="UP001300604"/>
    </source>
</evidence>
<dbReference type="PIRSF" id="PIRSF027386">
    <property type="entry name" value="UCP027386_ABC_sbc_TM0202"/>
    <property type="match status" value="1"/>
</dbReference>
<dbReference type="SUPFAM" id="SSF53850">
    <property type="entry name" value="Periplasmic binding protein-like II"/>
    <property type="match status" value="1"/>
</dbReference>
<keyword evidence="3" id="KW-1185">Reference proteome</keyword>
<evidence type="ECO:0000256" key="1">
    <source>
        <dbReference type="SAM" id="SignalP"/>
    </source>
</evidence>
<evidence type="ECO:0000313" key="2">
    <source>
        <dbReference type="EMBL" id="WOC31344.1"/>
    </source>
</evidence>
<reference evidence="3" key="3">
    <citation type="submission" date="2024-06" db="EMBL/GenBank/DDBJ databases">
        <authorList>
            <person name="Zeng C."/>
        </authorList>
    </citation>
    <scope>NUCLEOTIDE SEQUENCE [LARGE SCALE GENOMIC DNA]</scope>
    <source>
        <strain evidence="3">ZCY20-5</strain>
    </source>
</reference>
<sequence>MIPFKKQIFALALAAAIALSAAACAGTGASSAVSSVAKGTSSASVSSSAVAAEKTTMKVDTLKGPTGLGMLKMMQDTDAKTAANDYRFTLDSDPTAAVAKLTSGEVDMAGLPTNLAAALYKKTGGKMQLLEINTLGVLHVVTNGEAVKSVKDLKGKTVYSSGQGSVPEYTFNYILKQNGLTPGKDVKVVYASEHAEVVTKLLSGEAKVAVLPEPFVTQALAKCKTAKLALNLTDEWNKVVKDGSVLTMGCIVVRKEFADTHKEAITKFLQEYKESSDYTNQNPAQAGKLAEKYLSMPAAVATKAIPNCGITFLDGAEMKAKVQPFLKIMYQENPKSVGGALPDDGLYYQN</sequence>
<dbReference type="PANTHER" id="PTHR30024:SF46">
    <property type="entry name" value="ABC TRANSPORTER, SUBSTRATE-BINDING LIPOPROTEIN"/>
    <property type="match status" value="1"/>
</dbReference>
<reference evidence="2 3" key="2">
    <citation type="submission" date="2024-06" db="EMBL/GenBank/DDBJ databases">
        <title>Caproicibacterium argilliputei sp. nov, a novel caproic acid producing anaerobic bacterium isolated from pit mud.</title>
        <authorList>
            <person name="Xia S."/>
        </authorList>
    </citation>
    <scope>NUCLEOTIDE SEQUENCE [LARGE SCALE GENOMIC DNA]</scope>
    <source>
        <strain evidence="2 3">ZCY20-5</strain>
    </source>
</reference>
<dbReference type="KEGG" id="carl:PXC00_08910"/>
<reference evidence="3" key="1">
    <citation type="submission" date="2024-06" db="EMBL/GenBank/DDBJ databases">
        <title>Caproicibacterium argilliputei sp. nov, a novel caproic acid producing anaerobic bacterium isolated from pit mud.</title>
        <authorList>
            <person name="Zeng C."/>
        </authorList>
    </citation>
    <scope>NUCLEOTIDE SEQUENCE [LARGE SCALE GENOMIC DNA]</scope>
    <source>
        <strain evidence="3">ZCY20-5</strain>
    </source>
</reference>
<proteinExistence type="predicted"/>